<feature type="compositionally biased region" description="Basic and acidic residues" evidence="1">
    <location>
        <begin position="56"/>
        <end position="68"/>
    </location>
</feature>
<comment type="caution">
    <text evidence="3">The sequence shown here is derived from an EMBL/GenBank/DDBJ whole genome shotgun (WGS) entry which is preliminary data.</text>
</comment>
<dbReference type="Proteomes" id="UP001630127">
    <property type="component" value="Unassembled WGS sequence"/>
</dbReference>
<keyword evidence="4" id="KW-1185">Reference proteome</keyword>
<dbReference type="Gene3D" id="3.30.1640.10">
    <property type="entry name" value="mini-chromosome maintenance (MCM) complex, chain A, domain 1"/>
    <property type="match status" value="1"/>
</dbReference>
<sequence>MEDERDLDQIMADRRAAEISIPETLTLASPPSLSESFPSFSATRHFLFFVTDTDDDNYRPSKRARADFRPPTTPRSFDDTDAMQSSPGRSQRGHSREDVPVTDPTDDDPFEDDDNDEGEFEMYWVQGTLREWVTRDEVRRFIAKKFKEFLLTYVNPKSGSGDFEYLRQINEMVSSNKCSLEIDYK</sequence>
<evidence type="ECO:0000256" key="1">
    <source>
        <dbReference type="SAM" id="MobiDB-lite"/>
    </source>
</evidence>
<dbReference type="EMBL" id="JBJUIK010000015">
    <property type="protein sequence ID" value="KAL3500937.1"/>
    <property type="molecule type" value="Genomic_DNA"/>
</dbReference>
<evidence type="ECO:0000313" key="4">
    <source>
        <dbReference type="Proteomes" id="UP001630127"/>
    </source>
</evidence>
<evidence type="ECO:0000313" key="3">
    <source>
        <dbReference type="EMBL" id="KAL3500937.1"/>
    </source>
</evidence>
<dbReference type="InterPro" id="IPR027925">
    <property type="entry name" value="MCM_N"/>
</dbReference>
<feature type="compositionally biased region" description="Acidic residues" evidence="1">
    <location>
        <begin position="104"/>
        <end position="116"/>
    </location>
</feature>
<dbReference type="Pfam" id="PF14551">
    <property type="entry name" value="MCM_N"/>
    <property type="match status" value="1"/>
</dbReference>
<accession>A0ABD2Y009</accession>
<feature type="region of interest" description="Disordered" evidence="1">
    <location>
        <begin position="53"/>
        <end position="116"/>
    </location>
</feature>
<gene>
    <name evidence="3" type="ORF">ACH5RR_035386</name>
</gene>
<proteinExistence type="predicted"/>
<organism evidence="3 4">
    <name type="scientific">Cinchona calisaya</name>
    <dbReference type="NCBI Taxonomy" id="153742"/>
    <lineage>
        <taxon>Eukaryota</taxon>
        <taxon>Viridiplantae</taxon>
        <taxon>Streptophyta</taxon>
        <taxon>Embryophyta</taxon>
        <taxon>Tracheophyta</taxon>
        <taxon>Spermatophyta</taxon>
        <taxon>Magnoliopsida</taxon>
        <taxon>eudicotyledons</taxon>
        <taxon>Gunneridae</taxon>
        <taxon>Pentapetalae</taxon>
        <taxon>asterids</taxon>
        <taxon>lamiids</taxon>
        <taxon>Gentianales</taxon>
        <taxon>Rubiaceae</taxon>
        <taxon>Cinchonoideae</taxon>
        <taxon>Cinchoneae</taxon>
        <taxon>Cinchona</taxon>
    </lineage>
</organism>
<protein>
    <recommendedName>
        <fullName evidence="2">MCM N-terminal domain-containing protein</fullName>
    </recommendedName>
</protein>
<reference evidence="3 4" key="1">
    <citation type="submission" date="2024-11" db="EMBL/GenBank/DDBJ databases">
        <title>A near-complete genome assembly of Cinchona calisaya.</title>
        <authorList>
            <person name="Lian D.C."/>
            <person name="Zhao X.W."/>
            <person name="Wei L."/>
        </authorList>
    </citation>
    <scope>NUCLEOTIDE SEQUENCE [LARGE SCALE GENOMIC DNA]</scope>
    <source>
        <tissue evidence="3">Nenye</tissue>
    </source>
</reference>
<dbReference type="AlphaFoldDB" id="A0ABD2Y009"/>
<name>A0ABD2Y009_9GENT</name>
<feature type="domain" description="MCM N-terminal" evidence="2">
    <location>
        <begin position="144"/>
        <end position="185"/>
    </location>
</feature>
<evidence type="ECO:0000259" key="2">
    <source>
        <dbReference type="Pfam" id="PF14551"/>
    </source>
</evidence>